<comment type="caution">
    <text evidence="4">The sequence shown here is derived from an EMBL/GenBank/DDBJ whole genome shotgun (WGS) entry which is preliminary data.</text>
</comment>
<dbReference type="SMART" id="SM00043">
    <property type="entry name" value="CY"/>
    <property type="match status" value="1"/>
</dbReference>
<dbReference type="SUPFAM" id="SSF54403">
    <property type="entry name" value="Cystatin/monellin"/>
    <property type="match status" value="1"/>
</dbReference>
<protein>
    <submittedName>
        <fullName evidence="4">Cystatin domain</fullName>
    </submittedName>
</protein>
<sequence>MAALDDGGIVGGITEIKDVKSNKEIQDLGKYCVEKNNSLANGNELTFSAVVKAEEQVVAGIRYYLTIEATQNDGVLKRFDADVVVQPWMKSKELLRFVPSSN</sequence>
<keyword evidence="5" id="KW-1185">Reference proteome</keyword>
<evidence type="ECO:0000259" key="3">
    <source>
        <dbReference type="SMART" id="SM00043"/>
    </source>
</evidence>
<accession>A0AAN8YYN4</accession>
<evidence type="ECO:0000256" key="2">
    <source>
        <dbReference type="ARBA" id="ARBA00022704"/>
    </source>
</evidence>
<dbReference type="CDD" id="cd00042">
    <property type="entry name" value="CY"/>
    <property type="match status" value="1"/>
</dbReference>
<dbReference type="Proteomes" id="UP001370490">
    <property type="component" value="Unassembled WGS sequence"/>
</dbReference>
<dbReference type="PANTHER" id="PTHR47373">
    <property type="entry name" value="CYSTEINE PROTEINASE INHIBITOR 2"/>
    <property type="match status" value="1"/>
</dbReference>
<dbReference type="PANTHER" id="PTHR47373:SF1">
    <property type="entry name" value="CYSTEINE PROTEINASE INHIBITOR 2"/>
    <property type="match status" value="1"/>
</dbReference>
<keyword evidence="1" id="KW-0646">Protease inhibitor</keyword>
<evidence type="ECO:0000313" key="5">
    <source>
        <dbReference type="Proteomes" id="UP001370490"/>
    </source>
</evidence>
<reference evidence="4 5" key="1">
    <citation type="submission" date="2023-12" db="EMBL/GenBank/DDBJ databases">
        <title>A high-quality genome assembly for Dillenia turbinata (Dilleniales).</title>
        <authorList>
            <person name="Chanderbali A."/>
        </authorList>
    </citation>
    <scope>NUCLEOTIDE SEQUENCE [LARGE SCALE GENOMIC DNA]</scope>
    <source>
        <strain evidence="4">LSX21</strain>
        <tissue evidence="4">Leaf</tissue>
    </source>
</reference>
<organism evidence="4 5">
    <name type="scientific">Dillenia turbinata</name>
    <dbReference type="NCBI Taxonomy" id="194707"/>
    <lineage>
        <taxon>Eukaryota</taxon>
        <taxon>Viridiplantae</taxon>
        <taxon>Streptophyta</taxon>
        <taxon>Embryophyta</taxon>
        <taxon>Tracheophyta</taxon>
        <taxon>Spermatophyta</taxon>
        <taxon>Magnoliopsida</taxon>
        <taxon>eudicotyledons</taxon>
        <taxon>Gunneridae</taxon>
        <taxon>Pentapetalae</taxon>
        <taxon>Dilleniales</taxon>
        <taxon>Dilleniaceae</taxon>
        <taxon>Dillenia</taxon>
    </lineage>
</organism>
<proteinExistence type="predicted"/>
<name>A0AAN8YYN4_9MAGN</name>
<dbReference type="Gene3D" id="3.10.450.10">
    <property type="match status" value="1"/>
</dbReference>
<keyword evidence="2" id="KW-0789">Thiol protease inhibitor</keyword>
<gene>
    <name evidence="4" type="ORF">RJ641_021694</name>
</gene>
<dbReference type="EMBL" id="JBAMMX010000026">
    <property type="protein sequence ID" value="KAK6914373.1"/>
    <property type="molecule type" value="Genomic_DNA"/>
</dbReference>
<feature type="domain" description="Cystatin" evidence="3">
    <location>
        <begin position="8"/>
        <end position="100"/>
    </location>
</feature>
<dbReference type="GO" id="GO:0004869">
    <property type="term" value="F:cysteine-type endopeptidase inhibitor activity"/>
    <property type="evidence" value="ECO:0007669"/>
    <property type="project" value="UniProtKB-KW"/>
</dbReference>
<dbReference type="AlphaFoldDB" id="A0AAN8YYN4"/>
<dbReference type="InterPro" id="IPR000010">
    <property type="entry name" value="Cystatin_dom"/>
</dbReference>
<evidence type="ECO:0000313" key="4">
    <source>
        <dbReference type="EMBL" id="KAK6914373.1"/>
    </source>
</evidence>
<dbReference type="InterPro" id="IPR046350">
    <property type="entry name" value="Cystatin_sf"/>
</dbReference>
<evidence type="ECO:0000256" key="1">
    <source>
        <dbReference type="ARBA" id="ARBA00022690"/>
    </source>
</evidence>
<dbReference type="Pfam" id="PF16845">
    <property type="entry name" value="SQAPI"/>
    <property type="match status" value="1"/>
</dbReference>